<gene>
    <name evidence="1" type="ORF">CPB84DRAFT_1849821</name>
</gene>
<keyword evidence="2" id="KW-1185">Reference proteome</keyword>
<protein>
    <submittedName>
        <fullName evidence="1">Uncharacterized protein</fullName>
    </submittedName>
</protein>
<dbReference type="OrthoDB" id="3048394at2759"/>
<sequence length="182" mass="20490">MALSVNVPFPPIYNGNPAYSVVDPLGFLPLNCCVHFESRNWILEWSVDENRLALWYWPIENNHCVPPSDLNDYRQMHNCYAPTCLCAVYTETCTESAIFLVTTGPLTGTDLATHLTQAFPLPRWKPKTTFGALMALNSTRHGGLTEEEFNNLFLKSFHAHTCEPTTLLPSNAEIIDLTLDDD</sequence>
<evidence type="ECO:0000313" key="2">
    <source>
        <dbReference type="Proteomes" id="UP000724874"/>
    </source>
</evidence>
<organism evidence="1 2">
    <name type="scientific">Gymnopilus junonius</name>
    <name type="common">Spectacular rustgill mushroom</name>
    <name type="synonym">Gymnopilus spectabilis subsp. junonius</name>
    <dbReference type="NCBI Taxonomy" id="109634"/>
    <lineage>
        <taxon>Eukaryota</taxon>
        <taxon>Fungi</taxon>
        <taxon>Dikarya</taxon>
        <taxon>Basidiomycota</taxon>
        <taxon>Agaricomycotina</taxon>
        <taxon>Agaricomycetes</taxon>
        <taxon>Agaricomycetidae</taxon>
        <taxon>Agaricales</taxon>
        <taxon>Agaricineae</taxon>
        <taxon>Hymenogastraceae</taxon>
        <taxon>Gymnopilus</taxon>
    </lineage>
</organism>
<dbReference type="Proteomes" id="UP000724874">
    <property type="component" value="Unassembled WGS sequence"/>
</dbReference>
<dbReference type="AlphaFoldDB" id="A0A9P5NH68"/>
<proteinExistence type="predicted"/>
<dbReference type="EMBL" id="JADNYJ010000089">
    <property type="protein sequence ID" value="KAF8887653.1"/>
    <property type="molecule type" value="Genomic_DNA"/>
</dbReference>
<comment type="caution">
    <text evidence="1">The sequence shown here is derived from an EMBL/GenBank/DDBJ whole genome shotgun (WGS) entry which is preliminary data.</text>
</comment>
<accession>A0A9P5NH68</accession>
<name>A0A9P5NH68_GYMJU</name>
<evidence type="ECO:0000313" key="1">
    <source>
        <dbReference type="EMBL" id="KAF8887653.1"/>
    </source>
</evidence>
<reference evidence="1" key="1">
    <citation type="submission" date="2020-11" db="EMBL/GenBank/DDBJ databases">
        <authorList>
            <consortium name="DOE Joint Genome Institute"/>
            <person name="Ahrendt S."/>
            <person name="Riley R."/>
            <person name="Andreopoulos W."/>
            <person name="LaButti K."/>
            <person name="Pangilinan J."/>
            <person name="Ruiz-duenas F.J."/>
            <person name="Barrasa J.M."/>
            <person name="Sanchez-Garcia M."/>
            <person name="Camarero S."/>
            <person name="Miyauchi S."/>
            <person name="Serrano A."/>
            <person name="Linde D."/>
            <person name="Babiker R."/>
            <person name="Drula E."/>
            <person name="Ayuso-Fernandez I."/>
            <person name="Pacheco R."/>
            <person name="Padilla G."/>
            <person name="Ferreira P."/>
            <person name="Barriuso J."/>
            <person name="Kellner H."/>
            <person name="Castanera R."/>
            <person name="Alfaro M."/>
            <person name="Ramirez L."/>
            <person name="Pisabarro A.G."/>
            <person name="Kuo A."/>
            <person name="Tritt A."/>
            <person name="Lipzen A."/>
            <person name="He G."/>
            <person name="Yan M."/>
            <person name="Ng V."/>
            <person name="Cullen D."/>
            <person name="Martin F."/>
            <person name="Rosso M.-N."/>
            <person name="Henrissat B."/>
            <person name="Hibbett D."/>
            <person name="Martinez A.T."/>
            <person name="Grigoriev I.V."/>
        </authorList>
    </citation>
    <scope>NUCLEOTIDE SEQUENCE</scope>
    <source>
        <strain evidence="1">AH 44721</strain>
    </source>
</reference>